<sequence length="47" mass="5460">KGVDNVPEPSWDAFYGITGAMTKGWRFLPPDRDIGLVMRDYDLEWDE</sequence>
<dbReference type="EMBL" id="LAZR01039921">
    <property type="protein sequence ID" value="KKL15813.1"/>
    <property type="molecule type" value="Genomic_DNA"/>
</dbReference>
<feature type="non-terminal residue" evidence="1">
    <location>
        <position position="1"/>
    </location>
</feature>
<reference evidence="1" key="1">
    <citation type="journal article" date="2015" name="Nature">
        <title>Complex archaea that bridge the gap between prokaryotes and eukaryotes.</title>
        <authorList>
            <person name="Spang A."/>
            <person name="Saw J.H."/>
            <person name="Jorgensen S.L."/>
            <person name="Zaremba-Niedzwiedzka K."/>
            <person name="Martijn J."/>
            <person name="Lind A.E."/>
            <person name="van Eijk R."/>
            <person name="Schleper C."/>
            <person name="Guy L."/>
            <person name="Ettema T.J."/>
        </authorList>
    </citation>
    <scope>NUCLEOTIDE SEQUENCE</scope>
</reference>
<accession>A0A0F9DVD0</accession>
<protein>
    <submittedName>
        <fullName evidence="1">Uncharacterized protein</fullName>
    </submittedName>
</protein>
<gene>
    <name evidence="1" type="ORF">LCGC14_2501900</name>
</gene>
<name>A0A0F9DVD0_9ZZZZ</name>
<proteinExistence type="predicted"/>
<comment type="caution">
    <text evidence="1">The sequence shown here is derived from an EMBL/GenBank/DDBJ whole genome shotgun (WGS) entry which is preliminary data.</text>
</comment>
<organism evidence="1">
    <name type="scientific">marine sediment metagenome</name>
    <dbReference type="NCBI Taxonomy" id="412755"/>
    <lineage>
        <taxon>unclassified sequences</taxon>
        <taxon>metagenomes</taxon>
        <taxon>ecological metagenomes</taxon>
    </lineage>
</organism>
<evidence type="ECO:0000313" key="1">
    <source>
        <dbReference type="EMBL" id="KKL15813.1"/>
    </source>
</evidence>
<dbReference type="AlphaFoldDB" id="A0A0F9DVD0"/>